<evidence type="ECO:0000313" key="2">
    <source>
        <dbReference type="EMBL" id="KIX05486.1"/>
    </source>
</evidence>
<dbReference type="Proteomes" id="UP000053617">
    <property type="component" value="Unassembled WGS sequence"/>
</dbReference>
<dbReference type="GeneID" id="25294429"/>
<sequence length="879" mass="99156">MSGSLTPDTPNADIVVAGDIPADLLVYPSPGSNSDERDEQKLRAHRCFGGAALIAELLQAAAKEHKFQVHKPSFFVHQDKYLEHSIRAVMELESLEEERKGPHGFKVKRRQQLYADPRWHNPNPEPPIPRNDQMSILIFQDAENDFANPDAASALFRNRHPDVLLYHMARHMGRPLGTGEIWDLVRRGPYRSKDKQDPERFIAVVSADDLRAEGIELCHGLSWEKTCEDFVEKLGSNGKLDSLATCAHLIVLFGCDGVIYHRGRKMVEPILFFDPLSAEGDFFRENIGYLPGVAEAFVGGLAVQLAHGRTTELDVRIRHGIEHGLTIARRLARLGFRDTKLENWPKYPVAEVMDSRLPAETIATLSVPSESISRGDTHWSILHQNIGDPPGVARQIVKEGTYSAATRIPLARFGRLVVFDRQEIEAFRTIFNSVQEYLSVSPTRPLNIGVFGSRGAGKSFAAMQVTVSAAEASGRKIRQLRFNLPQMTGLDDLFVAFNTVRDCSLSGLLPLVYINGFDTDFSGARLGWLSHLLAPMHTGQVLDRGEMRHIGPAILILGSNTVNTFEDFTATLEEEDDFPGGQEFLSCLHGFVNVLGLDRVNESDALYPVRRAVVLRALLVEREPNLKDGEGISIDDSVLDGLLMIPTFRHGLRSLKSIIATSKLTNSRHFERAALPPRAQLSLHLDYAEFEKSSQFNTLPESTREMIAQELHRTYIATIKAMKWTPTELQEQEEKPSMRPWETLDEEFKESARAHAIDLPRKLRMISCFLATAAEDRIPVQEFDAKDVERLAEHEHERWNAERLQKQWRWGERNDAARTSPFLVPWRDLEPKWQNMDRELVKSYPKILPDGYKIYKVGKAESINAYTFKGPSRAQSSPM</sequence>
<evidence type="ECO:0000313" key="3">
    <source>
        <dbReference type="Proteomes" id="UP000053617"/>
    </source>
</evidence>
<dbReference type="HOGENOM" id="CLU_015856_0_0_1"/>
<dbReference type="AlphaFoldDB" id="A0A0D2IQP8"/>
<proteinExistence type="predicted"/>
<dbReference type="STRING" id="1442369.A0A0D2IQP8"/>
<protein>
    <recommendedName>
        <fullName evidence="1">Ryanodine receptor Ryr domain-containing protein</fullName>
    </recommendedName>
</protein>
<dbReference type="InterPro" id="IPR003032">
    <property type="entry name" value="Ryanodine_rcpt"/>
</dbReference>
<name>A0A0D2IQP8_9EURO</name>
<dbReference type="Gene3D" id="6.20.350.10">
    <property type="match status" value="2"/>
</dbReference>
<dbReference type="VEuPathDB" id="FungiDB:Z518_06358"/>
<reference evidence="2 3" key="1">
    <citation type="submission" date="2015-01" db="EMBL/GenBank/DDBJ databases">
        <title>The Genome Sequence of Rhinocladiella mackenzie CBS 650.93.</title>
        <authorList>
            <consortium name="The Broad Institute Genomics Platform"/>
            <person name="Cuomo C."/>
            <person name="de Hoog S."/>
            <person name="Gorbushina A."/>
            <person name="Stielow B."/>
            <person name="Teixiera M."/>
            <person name="Abouelleil A."/>
            <person name="Chapman S.B."/>
            <person name="Priest M."/>
            <person name="Young S.K."/>
            <person name="Wortman J."/>
            <person name="Nusbaum C."/>
            <person name="Birren B."/>
        </authorList>
    </citation>
    <scope>NUCLEOTIDE SEQUENCE [LARGE SCALE GENOMIC DNA]</scope>
    <source>
        <strain evidence="2 3">CBS 650.93</strain>
    </source>
</reference>
<accession>A0A0D2IQP8</accession>
<evidence type="ECO:0000259" key="1">
    <source>
        <dbReference type="Pfam" id="PF02026"/>
    </source>
</evidence>
<dbReference type="OrthoDB" id="5305673at2759"/>
<organism evidence="2 3">
    <name type="scientific">Rhinocladiella mackenziei CBS 650.93</name>
    <dbReference type="NCBI Taxonomy" id="1442369"/>
    <lineage>
        <taxon>Eukaryota</taxon>
        <taxon>Fungi</taxon>
        <taxon>Dikarya</taxon>
        <taxon>Ascomycota</taxon>
        <taxon>Pezizomycotina</taxon>
        <taxon>Eurotiomycetes</taxon>
        <taxon>Chaetothyriomycetidae</taxon>
        <taxon>Chaetothyriales</taxon>
        <taxon>Herpotrichiellaceae</taxon>
        <taxon>Rhinocladiella</taxon>
    </lineage>
</organism>
<gene>
    <name evidence="2" type="ORF">Z518_06358</name>
</gene>
<dbReference type="RefSeq" id="XP_013272622.1">
    <property type="nucleotide sequence ID" value="XM_013417168.1"/>
</dbReference>
<feature type="domain" description="Ryanodine receptor Ryr" evidence="1">
    <location>
        <begin position="787"/>
        <end position="847"/>
    </location>
</feature>
<keyword evidence="3" id="KW-1185">Reference proteome</keyword>
<dbReference type="Pfam" id="PF02026">
    <property type="entry name" value="RyR"/>
    <property type="match status" value="1"/>
</dbReference>
<dbReference type="EMBL" id="KN847478">
    <property type="protein sequence ID" value="KIX05486.1"/>
    <property type="molecule type" value="Genomic_DNA"/>
</dbReference>